<keyword evidence="1" id="KW-1133">Transmembrane helix</keyword>
<feature type="transmembrane region" description="Helical" evidence="1">
    <location>
        <begin position="125"/>
        <end position="149"/>
    </location>
</feature>
<organism evidence="3 4">
    <name type="scientific">Lentinula detonsa</name>
    <dbReference type="NCBI Taxonomy" id="2804962"/>
    <lineage>
        <taxon>Eukaryota</taxon>
        <taxon>Fungi</taxon>
        <taxon>Dikarya</taxon>
        <taxon>Basidiomycota</taxon>
        <taxon>Agaricomycotina</taxon>
        <taxon>Agaricomycetes</taxon>
        <taxon>Agaricomycetidae</taxon>
        <taxon>Agaricales</taxon>
        <taxon>Marasmiineae</taxon>
        <taxon>Omphalotaceae</taxon>
        <taxon>Lentinula</taxon>
    </lineage>
</organism>
<dbReference type="EMBL" id="JANVFU010000002">
    <property type="protein sequence ID" value="KAJ3749550.1"/>
    <property type="molecule type" value="Genomic_DNA"/>
</dbReference>
<sequence>MDHDSAVYCLACESSSLKLKRFNLSSASNLSPHTIMSWNLNGLNFAIDVGEIYGGMMVGLLMAALLCGTASMQAVIFFCTKNTDPFSHKLTVGILWVLGVLQLCFVFNATYFYVVDEVGISSPPFIWSFKIQIMMQTLIMSSTKFLYASRLWKLRKFVSKWVPIGLIVFLTCDYALGTVFAYEVFTVDVLRDLPTVNFKPIVILSMCSTSISDFLVGGTLIYAFAKSDTNLSWTNSSCTMLVAYLVNTGIITGLFSVAVIIAFAIGVQNPMFILSEIALPQLYINCCLSMFNASVYFQTNSNSNELPVTHVLREFQDENSTTATFSGGDGVDTWSSRINSKLSSDENIPTINEIGLPLFKVVDEPEPAIRQIPVEIVIKRTQHAITSGIRSGRGTVVVHS</sequence>
<reference evidence="3 4" key="1">
    <citation type="journal article" date="2023" name="Proc. Natl. Acad. Sci. U.S.A.">
        <title>A global phylogenomic analysis of the shiitake genus Lentinula.</title>
        <authorList>
            <person name="Sierra-Patev S."/>
            <person name="Min B."/>
            <person name="Naranjo-Ortiz M."/>
            <person name="Looney B."/>
            <person name="Konkel Z."/>
            <person name="Slot J.C."/>
            <person name="Sakamoto Y."/>
            <person name="Steenwyk J.L."/>
            <person name="Rokas A."/>
            <person name="Carro J."/>
            <person name="Camarero S."/>
            <person name="Ferreira P."/>
            <person name="Molpeceres G."/>
            <person name="Ruiz-Duenas F.J."/>
            <person name="Serrano A."/>
            <person name="Henrissat B."/>
            <person name="Drula E."/>
            <person name="Hughes K.W."/>
            <person name="Mata J.L."/>
            <person name="Ishikawa N.K."/>
            <person name="Vargas-Isla R."/>
            <person name="Ushijima S."/>
            <person name="Smith C.A."/>
            <person name="Donoghue J."/>
            <person name="Ahrendt S."/>
            <person name="Andreopoulos W."/>
            <person name="He G."/>
            <person name="LaButti K."/>
            <person name="Lipzen A."/>
            <person name="Ng V."/>
            <person name="Riley R."/>
            <person name="Sandor L."/>
            <person name="Barry K."/>
            <person name="Martinez A.T."/>
            <person name="Xiao Y."/>
            <person name="Gibbons J.G."/>
            <person name="Terashima K."/>
            <person name="Grigoriev I.V."/>
            <person name="Hibbett D."/>
        </authorList>
    </citation>
    <scope>NUCLEOTIDE SEQUENCE [LARGE SCALE GENOMIC DNA]</scope>
    <source>
        <strain evidence="3 4">TFB7810</strain>
    </source>
</reference>
<proteinExistence type="predicted"/>
<feature type="transmembrane region" description="Helical" evidence="1">
    <location>
        <begin position="161"/>
        <end position="182"/>
    </location>
</feature>
<gene>
    <name evidence="3" type="ORF">DFH05DRAFT_1477229</name>
</gene>
<feature type="transmembrane region" description="Helical" evidence="1">
    <location>
        <begin position="52"/>
        <end position="78"/>
    </location>
</feature>
<feature type="transmembrane region" description="Helical" evidence="1">
    <location>
        <begin position="237"/>
        <end position="265"/>
    </location>
</feature>
<comment type="caution">
    <text evidence="3">The sequence shown here is derived from an EMBL/GenBank/DDBJ whole genome shotgun (WGS) entry which is preliminary data.</text>
</comment>
<evidence type="ECO:0000313" key="4">
    <source>
        <dbReference type="Proteomes" id="UP001142393"/>
    </source>
</evidence>
<keyword evidence="4" id="KW-1185">Reference proteome</keyword>
<name>A0A9W8P9M5_9AGAR</name>
<evidence type="ECO:0000313" key="3">
    <source>
        <dbReference type="EMBL" id="KAJ3749550.1"/>
    </source>
</evidence>
<evidence type="ECO:0000259" key="2">
    <source>
        <dbReference type="Pfam" id="PF20152"/>
    </source>
</evidence>
<keyword evidence="1" id="KW-0472">Membrane</keyword>
<protein>
    <recommendedName>
        <fullName evidence="2">DUF6534 domain-containing protein</fullName>
    </recommendedName>
</protein>
<dbReference type="PANTHER" id="PTHR40465">
    <property type="entry name" value="CHROMOSOME 1, WHOLE GENOME SHOTGUN SEQUENCE"/>
    <property type="match status" value="1"/>
</dbReference>
<feature type="transmembrane region" description="Helical" evidence="1">
    <location>
        <begin position="90"/>
        <end position="113"/>
    </location>
</feature>
<dbReference type="AlphaFoldDB" id="A0A9W8P9M5"/>
<keyword evidence="1" id="KW-0812">Transmembrane</keyword>
<dbReference type="InterPro" id="IPR045339">
    <property type="entry name" value="DUF6534"/>
</dbReference>
<dbReference type="PANTHER" id="PTHR40465:SF1">
    <property type="entry name" value="DUF6534 DOMAIN-CONTAINING PROTEIN"/>
    <property type="match status" value="1"/>
</dbReference>
<accession>A0A9W8P9M5</accession>
<dbReference type="Proteomes" id="UP001142393">
    <property type="component" value="Unassembled WGS sequence"/>
</dbReference>
<feature type="transmembrane region" description="Helical" evidence="1">
    <location>
        <begin position="202"/>
        <end position="225"/>
    </location>
</feature>
<dbReference type="Pfam" id="PF20152">
    <property type="entry name" value="DUF6534"/>
    <property type="match status" value="1"/>
</dbReference>
<feature type="domain" description="DUF6534" evidence="2">
    <location>
        <begin position="211"/>
        <end position="293"/>
    </location>
</feature>
<evidence type="ECO:0000256" key="1">
    <source>
        <dbReference type="SAM" id="Phobius"/>
    </source>
</evidence>